<dbReference type="OrthoDB" id="1356475at2"/>
<dbReference type="EMBL" id="VJVZ01000013">
    <property type="protein sequence ID" value="TRW22290.1"/>
    <property type="molecule type" value="Genomic_DNA"/>
</dbReference>
<evidence type="ECO:0000313" key="1">
    <source>
        <dbReference type="EMBL" id="TRW22290.1"/>
    </source>
</evidence>
<comment type="caution">
    <text evidence="1">The sequence shown here is derived from an EMBL/GenBank/DDBJ whole genome shotgun (WGS) entry which is preliminary data.</text>
</comment>
<protein>
    <submittedName>
        <fullName evidence="1">Uncharacterized protein</fullName>
    </submittedName>
</protein>
<evidence type="ECO:0000313" key="2">
    <source>
        <dbReference type="Proteomes" id="UP000320643"/>
    </source>
</evidence>
<organism evidence="1 2">
    <name type="scientific">Flavobacterium zepuense</name>
    <dbReference type="NCBI Taxonomy" id="2593302"/>
    <lineage>
        <taxon>Bacteria</taxon>
        <taxon>Pseudomonadati</taxon>
        <taxon>Bacteroidota</taxon>
        <taxon>Flavobacteriia</taxon>
        <taxon>Flavobacteriales</taxon>
        <taxon>Flavobacteriaceae</taxon>
        <taxon>Flavobacterium</taxon>
    </lineage>
</organism>
<reference evidence="1 2" key="1">
    <citation type="submission" date="2019-07" db="EMBL/GenBank/DDBJ databases">
        <title>Flavobacterium sp. nov., isolated from glacier ice.</title>
        <authorList>
            <person name="Liu Q."/>
            <person name="Xin Y.-H."/>
        </authorList>
    </citation>
    <scope>NUCLEOTIDE SEQUENCE [LARGE SCALE GENOMIC DNA]</scope>
    <source>
        <strain evidence="1 2">ZT4R6</strain>
    </source>
</reference>
<name>A0A552UVU1_9FLAO</name>
<gene>
    <name evidence="1" type="ORF">FMM05_17440</name>
</gene>
<dbReference type="AlphaFoldDB" id="A0A552UVU1"/>
<dbReference type="Proteomes" id="UP000320643">
    <property type="component" value="Unassembled WGS sequence"/>
</dbReference>
<proteinExistence type="predicted"/>
<dbReference type="RefSeq" id="WP_143374707.1">
    <property type="nucleotide sequence ID" value="NZ_VJVZ01000013.1"/>
</dbReference>
<sequence>MEPVVQQFHFKYHILKRMFTIMPRKRKDISMLYIDYNGAPDNDHVAIKYRFRNAIWFKAEDHKTISNKLVLPKTEGRNEVNLTVHGLFRTSIYKLLLMPDYIQVVKISHN</sequence>
<keyword evidence="2" id="KW-1185">Reference proteome</keyword>
<accession>A0A552UVU1</accession>